<dbReference type="Pfam" id="PF17820">
    <property type="entry name" value="PDZ_6"/>
    <property type="match status" value="1"/>
</dbReference>
<keyword evidence="4" id="KW-1185">Reference proteome</keyword>
<feature type="domain" description="PDZ" evidence="1">
    <location>
        <begin position="135"/>
        <end position="207"/>
    </location>
</feature>
<dbReference type="PANTHER" id="PTHR32060:SF30">
    <property type="entry name" value="CARBOXY-TERMINAL PROCESSING PROTEASE CTPA"/>
    <property type="match status" value="1"/>
</dbReference>
<dbReference type="InterPro" id="IPR041489">
    <property type="entry name" value="PDZ_6"/>
</dbReference>
<dbReference type="Gene3D" id="3.30.750.170">
    <property type="match status" value="1"/>
</dbReference>
<dbReference type="InterPro" id="IPR001478">
    <property type="entry name" value="PDZ"/>
</dbReference>
<dbReference type="InterPro" id="IPR005151">
    <property type="entry name" value="Tail-specific_protease"/>
</dbReference>
<dbReference type="Proteomes" id="UP001363035">
    <property type="component" value="Unassembled WGS sequence"/>
</dbReference>
<dbReference type="EMBL" id="JAYLLN010000002">
    <property type="protein sequence ID" value="MEI5983606.1"/>
    <property type="molecule type" value="Genomic_DNA"/>
</dbReference>
<dbReference type="PROSITE" id="PS51257">
    <property type="entry name" value="PROKAR_LIPOPROTEIN"/>
    <property type="match status" value="1"/>
</dbReference>
<reference evidence="3 4" key="1">
    <citation type="submission" date="2024-01" db="EMBL/GenBank/DDBJ databases">
        <title>Sphingobacterium tenebrionis sp. nov., a novel endophyte isolated from tenebrio molitor intestines.</title>
        <authorList>
            <person name="Zhang C."/>
        </authorList>
    </citation>
    <scope>NUCLEOTIDE SEQUENCE [LARGE SCALE GENOMIC DNA]</scope>
    <source>
        <strain evidence="3 4">PU5-4</strain>
    </source>
</reference>
<dbReference type="SMART" id="SM00228">
    <property type="entry name" value="PDZ"/>
    <property type="match status" value="1"/>
</dbReference>
<dbReference type="InterPro" id="IPR029045">
    <property type="entry name" value="ClpP/crotonase-like_dom_sf"/>
</dbReference>
<evidence type="ECO:0000313" key="4">
    <source>
        <dbReference type="Proteomes" id="UP001363035"/>
    </source>
</evidence>
<dbReference type="SUPFAM" id="SSF52096">
    <property type="entry name" value="ClpP/crotonase"/>
    <property type="match status" value="1"/>
</dbReference>
<evidence type="ECO:0000259" key="1">
    <source>
        <dbReference type="SMART" id="SM00228"/>
    </source>
</evidence>
<dbReference type="SMART" id="SM00245">
    <property type="entry name" value="TSPc"/>
    <property type="match status" value="1"/>
</dbReference>
<protein>
    <submittedName>
        <fullName evidence="3">S41 family peptidase</fullName>
    </submittedName>
</protein>
<dbReference type="Gene3D" id="2.30.42.10">
    <property type="match status" value="1"/>
</dbReference>
<feature type="domain" description="Tail specific protease" evidence="2">
    <location>
        <begin position="207"/>
        <end position="393"/>
    </location>
</feature>
<dbReference type="InterPro" id="IPR036034">
    <property type="entry name" value="PDZ_sf"/>
</dbReference>
<dbReference type="RefSeq" id="WP_336557107.1">
    <property type="nucleotide sequence ID" value="NZ_JAYLLN010000002.1"/>
</dbReference>
<dbReference type="SUPFAM" id="SSF50156">
    <property type="entry name" value="PDZ domain-like"/>
    <property type="match status" value="1"/>
</dbReference>
<dbReference type="Pfam" id="PF03572">
    <property type="entry name" value="Peptidase_S41"/>
    <property type="match status" value="1"/>
</dbReference>
<organism evidence="3 4">
    <name type="scientific">Sphingobacterium tenebrionis</name>
    <dbReference type="NCBI Taxonomy" id="3111775"/>
    <lineage>
        <taxon>Bacteria</taxon>
        <taxon>Pseudomonadati</taxon>
        <taxon>Bacteroidota</taxon>
        <taxon>Sphingobacteriia</taxon>
        <taxon>Sphingobacteriales</taxon>
        <taxon>Sphingobacteriaceae</taxon>
        <taxon>Sphingobacterium</taxon>
    </lineage>
</organism>
<comment type="caution">
    <text evidence="3">The sequence shown here is derived from an EMBL/GenBank/DDBJ whole genome shotgun (WGS) entry which is preliminary data.</text>
</comment>
<accession>A0ABU8I2G7</accession>
<dbReference type="Gene3D" id="3.90.226.10">
    <property type="entry name" value="2-enoyl-CoA Hydratase, Chain A, domain 1"/>
    <property type="match status" value="1"/>
</dbReference>
<dbReference type="PANTHER" id="PTHR32060">
    <property type="entry name" value="TAIL-SPECIFIC PROTEASE"/>
    <property type="match status" value="1"/>
</dbReference>
<proteinExistence type="predicted"/>
<gene>
    <name evidence="3" type="ORF">VJ786_01690</name>
</gene>
<name>A0ABU8I2G7_9SPHI</name>
<evidence type="ECO:0000259" key="2">
    <source>
        <dbReference type="SMART" id="SM00245"/>
    </source>
</evidence>
<evidence type="ECO:0000313" key="3">
    <source>
        <dbReference type="EMBL" id="MEI5983606.1"/>
    </source>
</evidence>
<sequence length="408" mass="45192">MLNKYFTLLFLVLIGLSSCKKDTDKIPSPEKPPVSNNRTTDEKVRDSIYFYYKYLSYWESSIPVYNPISDISDKYSSGESLLNHLMGLTPVKNDYVFHGPGQNIVENYTGPLDRFSWIEDISSTSSRSARADTYDGFGLFVVFEGGDANSAAYVGLSEGNSPADKAGIKRGDKIIKINGVEALGKNFRLIEAELNKTQLVLDLERAGVPFTKTLTYGSYDIFPVVKDSVYTVNADKVGYFALSSFEEMTNDAGQYTAMYNAMNAAFNKFNQQAINKIIIDLRYNTGGYVSTAIYLANKIVNSNGAGKLMFSYDINKNLKEEKAKGSREFDDVMFNNSATNITDVYFLVSDYTASASEIVISALKPYANVRLIGEHGSTYGKPVGFFRQDILNKAGLWAASFKIVNSAG</sequence>